<feature type="transmembrane region" description="Helical" evidence="6">
    <location>
        <begin position="75"/>
        <end position="97"/>
    </location>
</feature>
<dbReference type="InterPro" id="IPR001123">
    <property type="entry name" value="LeuE-type"/>
</dbReference>
<keyword evidence="5 6" id="KW-0472">Membrane</keyword>
<keyword evidence="2" id="KW-1003">Cell membrane</keyword>
<dbReference type="PANTHER" id="PTHR30086">
    <property type="entry name" value="ARGININE EXPORTER PROTEIN ARGO"/>
    <property type="match status" value="1"/>
</dbReference>
<comment type="caution">
    <text evidence="7">The sequence shown here is derived from an EMBL/GenBank/DDBJ whole genome shotgun (WGS) entry which is preliminary data.</text>
</comment>
<sequence>MYTNIPELSNILWFALSALMLVIMPGPAFIYIMTRTAQEGFKTGILSILAIETGTLFHVLSITFGFSFLITKYSFLFIIIKYGGAIYLAYLGVQQLLNSLKNTSNSNKEEKVTSKNIFVDGLILSVFNIKTLIFLLAFLPQFINVSKGDKAIQMFFLGIVFITIALCWGGIMVYIVHRFKKLLDIKIISSKIQNSIVGIIYILLSIISIVSFTN</sequence>
<evidence type="ECO:0000313" key="7">
    <source>
        <dbReference type="EMBL" id="TDQ28725.1"/>
    </source>
</evidence>
<gene>
    <name evidence="7" type="ORF">DFQ07_1103</name>
</gene>
<protein>
    <submittedName>
        <fullName evidence="7">Threonine/homoserine/homoserine lactone efflux protein</fullName>
    </submittedName>
</protein>
<reference evidence="7 8" key="1">
    <citation type="submission" date="2019-03" db="EMBL/GenBank/DDBJ databases">
        <title>Genomic Encyclopedia of Type Strains, Phase III (KMG-III): the genomes of soil and plant-associated and newly described type strains.</title>
        <authorList>
            <person name="Whitman W."/>
        </authorList>
    </citation>
    <scope>NUCLEOTIDE SEQUENCE [LARGE SCALE GENOMIC DNA]</scope>
    <source>
        <strain evidence="7 8">CECT 8283</strain>
    </source>
</reference>
<evidence type="ECO:0000256" key="1">
    <source>
        <dbReference type="ARBA" id="ARBA00004651"/>
    </source>
</evidence>
<evidence type="ECO:0000256" key="3">
    <source>
        <dbReference type="ARBA" id="ARBA00022692"/>
    </source>
</evidence>
<dbReference type="RefSeq" id="WP_133535246.1">
    <property type="nucleotide sequence ID" value="NZ_SNYH01000002.1"/>
</dbReference>
<evidence type="ECO:0000256" key="5">
    <source>
        <dbReference type="ARBA" id="ARBA00023136"/>
    </source>
</evidence>
<comment type="subcellular location">
    <subcellularLocation>
        <location evidence="1">Cell membrane</location>
        <topology evidence="1">Multi-pass membrane protein</topology>
    </subcellularLocation>
</comment>
<dbReference type="Proteomes" id="UP000295390">
    <property type="component" value="Unassembled WGS sequence"/>
</dbReference>
<organism evidence="7 8">
    <name type="scientific">Tenacibaculum caenipelagi</name>
    <dbReference type="NCBI Taxonomy" id="1325435"/>
    <lineage>
        <taxon>Bacteria</taxon>
        <taxon>Pseudomonadati</taxon>
        <taxon>Bacteroidota</taxon>
        <taxon>Flavobacteriia</taxon>
        <taxon>Flavobacteriales</taxon>
        <taxon>Flavobacteriaceae</taxon>
        <taxon>Tenacibaculum</taxon>
    </lineage>
</organism>
<feature type="transmembrane region" description="Helical" evidence="6">
    <location>
        <begin position="45"/>
        <end position="69"/>
    </location>
</feature>
<keyword evidence="3 6" id="KW-0812">Transmembrane</keyword>
<dbReference type="GO" id="GO:0015171">
    <property type="term" value="F:amino acid transmembrane transporter activity"/>
    <property type="evidence" value="ECO:0007669"/>
    <property type="project" value="TreeGrafter"/>
</dbReference>
<evidence type="ECO:0000256" key="4">
    <source>
        <dbReference type="ARBA" id="ARBA00022989"/>
    </source>
</evidence>
<name>A0A4R6TEK1_9FLAO</name>
<dbReference type="GO" id="GO:0005886">
    <property type="term" value="C:plasma membrane"/>
    <property type="evidence" value="ECO:0007669"/>
    <property type="project" value="UniProtKB-SubCell"/>
</dbReference>
<dbReference type="PANTHER" id="PTHR30086:SF20">
    <property type="entry name" value="ARGININE EXPORTER PROTEIN ARGO-RELATED"/>
    <property type="match status" value="1"/>
</dbReference>
<feature type="transmembrane region" description="Helical" evidence="6">
    <location>
        <begin position="151"/>
        <end position="176"/>
    </location>
</feature>
<dbReference type="Pfam" id="PF01810">
    <property type="entry name" value="LysE"/>
    <property type="match status" value="1"/>
</dbReference>
<dbReference type="EMBL" id="SNYH01000002">
    <property type="protein sequence ID" value="TDQ28725.1"/>
    <property type="molecule type" value="Genomic_DNA"/>
</dbReference>
<evidence type="ECO:0000313" key="8">
    <source>
        <dbReference type="Proteomes" id="UP000295390"/>
    </source>
</evidence>
<accession>A0A4R6TEK1</accession>
<dbReference type="AlphaFoldDB" id="A0A4R6TEK1"/>
<keyword evidence="4 6" id="KW-1133">Transmembrane helix</keyword>
<proteinExistence type="predicted"/>
<feature type="transmembrane region" description="Helical" evidence="6">
    <location>
        <begin position="196"/>
        <end position="213"/>
    </location>
</feature>
<dbReference type="PIRSF" id="PIRSF006324">
    <property type="entry name" value="LeuE"/>
    <property type="match status" value="1"/>
</dbReference>
<feature type="transmembrane region" description="Helical" evidence="6">
    <location>
        <begin position="12"/>
        <end position="33"/>
    </location>
</feature>
<dbReference type="OrthoDB" id="9784202at2"/>
<feature type="transmembrane region" description="Helical" evidence="6">
    <location>
        <begin position="117"/>
        <end position="139"/>
    </location>
</feature>
<evidence type="ECO:0000256" key="6">
    <source>
        <dbReference type="SAM" id="Phobius"/>
    </source>
</evidence>
<evidence type="ECO:0000256" key="2">
    <source>
        <dbReference type="ARBA" id="ARBA00022475"/>
    </source>
</evidence>
<keyword evidence="8" id="KW-1185">Reference proteome</keyword>